<comment type="caution">
    <text evidence="1">The sequence shown here is derived from an EMBL/GenBank/DDBJ whole genome shotgun (WGS) entry which is preliminary data.</text>
</comment>
<sequence>MYNWSFCVTHPGSGQHVLWDIGMSEQADNYTPRIQKTFLDPLKPAGARKSYPEQLTTRNINSTEINKILFRPLYEGAFEYATDSKLGGIPSLHTDLAAAKETIARIRLMEKHYGVHVAFAHDSEWMKEGKDKVLMSLMDAEFEEFARSKLPWDRPF</sequence>
<evidence type="ECO:0000313" key="2">
    <source>
        <dbReference type="Proteomes" id="UP001165186"/>
    </source>
</evidence>
<gene>
    <name evidence="1" type="primary">g1210</name>
    <name evidence="1" type="ORF">NpPPO83_00001210</name>
</gene>
<evidence type="ECO:0000313" key="1">
    <source>
        <dbReference type="EMBL" id="GME33997.1"/>
    </source>
</evidence>
<keyword evidence="2" id="KW-1185">Reference proteome</keyword>
<organism evidence="1 2">
    <name type="scientific">Neofusicoccum parvum</name>
    <dbReference type="NCBI Taxonomy" id="310453"/>
    <lineage>
        <taxon>Eukaryota</taxon>
        <taxon>Fungi</taxon>
        <taxon>Dikarya</taxon>
        <taxon>Ascomycota</taxon>
        <taxon>Pezizomycotina</taxon>
        <taxon>Dothideomycetes</taxon>
        <taxon>Dothideomycetes incertae sedis</taxon>
        <taxon>Botryosphaeriales</taxon>
        <taxon>Botryosphaeriaceae</taxon>
        <taxon>Neofusicoccum</taxon>
    </lineage>
</organism>
<dbReference type="EMBL" id="BSXG01000066">
    <property type="protein sequence ID" value="GME33997.1"/>
    <property type="molecule type" value="Genomic_DNA"/>
</dbReference>
<accession>A0ACB5SCU5</accession>
<name>A0ACB5SCU5_9PEZI</name>
<reference evidence="1" key="1">
    <citation type="submission" date="2024-09" db="EMBL/GenBank/DDBJ databases">
        <title>Draft Genome Sequences of Neofusicoccum parvum.</title>
        <authorList>
            <person name="Ashida A."/>
            <person name="Camagna M."/>
            <person name="Tanaka A."/>
            <person name="Takemoto D."/>
        </authorList>
    </citation>
    <scope>NUCLEOTIDE SEQUENCE</scope>
    <source>
        <strain evidence="1">PPO83</strain>
    </source>
</reference>
<proteinExistence type="predicted"/>
<dbReference type="Proteomes" id="UP001165186">
    <property type="component" value="Unassembled WGS sequence"/>
</dbReference>
<protein>
    <submittedName>
        <fullName evidence="1">Uncharacterized protein</fullName>
    </submittedName>
</protein>